<dbReference type="GO" id="GO:0005524">
    <property type="term" value="F:ATP binding"/>
    <property type="evidence" value="ECO:0007669"/>
    <property type="project" value="UniProtKB-KW"/>
</dbReference>
<keyword evidence="6 10" id="KW-0648">Protein biosynthesis</keyword>
<evidence type="ECO:0000256" key="10">
    <source>
        <dbReference type="RuleBase" id="RU363036"/>
    </source>
</evidence>
<dbReference type="PANTHER" id="PTHR43766:SF1">
    <property type="entry name" value="TRYPTOPHAN--TRNA LIGASE, MITOCHONDRIAL"/>
    <property type="match status" value="1"/>
</dbReference>
<comment type="similarity">
    <text evidence="1 10">Belongs to the class-I aminoacyl-tRNA synthetase family.</text>
</comment>
<dbReference type="SUPFAM" id="SSF52374">
    <property type="entry name" value="Nucleotidylyl transferase"/>
    <property type="match status" value="1"/>
</dbReference>
<dbReference type="GO" id="GO:0005829">
    <property type="term" value="C:cytosol"/>
    <property type="evidence" value="ECO:0007669"/>
    <property type="project" value="TreeGrafter"/>
</dbReference>
<comment type="caution">
    <text evidence="11">The sequence shown here is derived from an EMBL/GenBank/DDBJ whole genome shotgun (WGS) entry which is preliminary data.</text>
</comment>
<dbReference type="GO" id="GO:0006436">
    <property type="term" value="P:tryptophanyl-tRNA aminoacylation"/>
    <property type="evidence" value="ECO:0007669"/>
    <property type="project" value="UniProtKB-UniRule"/>
</dbReference>
<evidence type="ECO:0000256" key="4">
    <source>
        <dbReference type="ARBA" id="ARBA00022741"/>
    </source>
</evidence>
<dbReference type="GO" id="GO:0004830">
    <property type="term" value="F:tryptophan-tRNA ligase activity"/>
    <property type="evidence" value="ECO:0007669"/>
    <property type="project" value="UniProtKB-UniRule"/>
</dbReference>
<dbReference type="PROSITE" id="PS00178">
    <property type="entry name" value="AA_TRNA_LIGASE_I"/>
    <property type="match status" value="1"/>
</dbReference>
<keyword evidence="3 10" id="KW-0436">Ligase</keyword>
<evidence type="ECO:0000256" key="9">
    <source>
        <dbReference type="NCBIfam" id="TIGR00233"/>
    </source>
</evidence>
<dbReference type="PRINTS" id="PR01039">
    <property type="entry name" value="TRNASYNTHTRP"/>
</dbReference>
<evidence type="ECO:0000313" key="11">
    <source>
        <dbReference type="EMBL" id="MBB6051114.1"/>
    </source>
</evidence>
<dbReference type="InterPro" id="IPR002306">
    <property type="entry name" value="Trp-tRNA-ligase"/>
</dbReference>
<dbReference type="Gene3D" id="1.10.240.10">
    <property type="entry name" value="Tyrosyl-Transfer RNA Synthetase"/>
    <property type="match status" value="1"/>
</dbReference>
<dbReference type="InterPro" id="IPR002305">
    <property type="entry name" value="aa-tRNA-synth_Ic"/>
</dbReference>
<dbReference type="NCBIfam" id="TIGR00233">
    <property type="entry name" value="trpS"/>
    <property type="match status" value="1"/>
</dbReference>
<accession>A0A7W9SS03</accession>
<name>A0A7W9SS03_ARMRO</name>
<dbReference type="EMBL" id="JACHGW010000002">
    <property type="protein sequence ID" value="MBB6051114.1"/>
    <property type="molecule type" value="Genomic_DNA"/>
</dbReference>
<evidence type="ECO:0000256" key="1">
    <source>
        <dbReference type="ARBA" id="ARBA00005594"/>
    </source>
</evidence>
<protein>
    <recommendedName>
        <fullName evidence="2 9">Tryptophan--tRNA ligase</fullName>
        <ecNumber evidence="2 9">6.1.1.2</ecNumber>
    </recommendedName>
</protein>
<dbReference type="CDD" id="cd00806">
    <property type="entry name" value="TrpRS_core"/>
    <property type="match status" value="1"/>
</dbReference>
<dbReference type="AlphaFoldDB" id="A0A7W9SS03"/>
<proteinExistence type="inferred from homology"/>
<dbReference type="PANTHER" id="PTHR43766">
    <property type="entry name" value="TRYPTOPHAN--TRNA LIGASE, MITOCHONDRIAL"/>
    <property type="match status" value="1"/>
</dbReference>
<keyword evidence="7 10" id="KW-0030">Aminoacyl-tRNA synthetase</keyword>
<dbReference type="InterPro" id="IPR001412">
    <property type="entry name" value="aa-tRNA-synth_I_CS"/>
</dbReference>
<keyword evidence="5 10" id="KW-0067">ATP-binding</keyword>
<comment type="catalytic activity">
    <reaction evidence="8">
        <text>tRNA(Trp) + L-tryptophan + ATP = L-tryptophyl-tRNA(Trp) + AMP + diphosphate + H(+)</text>
        <dbReference type="Rhea" id="RHEA:24080"/>
        <dbReference type="Rhea" id="RHEA-COMP:9671"/>
        <dbReference type="Rhea" id="RHEA-COMP:9705"/>
        <dbReference type="ChEBI" id="CHEBI:15378"/>
        <dbReference type="ChEBI" id="CHEBI:30616"/>
        <dbReference type="ChEBI" id="CHEBI:33019"/>
        <dbReference type="ChEBI" id="CHEBI:57912"/>
        <dbReference type="ChEBI" id="CHEBI:78442"/>
        <dbReference type="ChEBI" id="CHEBI:78535"/>
        <dbReference type="ChEBI" id="CHEBI:456215"/>
        <dbReference type="EC" id="6.1.1.2"/>
    </reaction>
</comment>
<dbReference type="Pfam" id="PF00579">
    <property type="entry name" value="tRNA-synt_1b"/>
    <property type="match status" value="1"/>
</dbReference>
<dbReference type="RefSeq" id="WP_184197322.1">
    <property type="nucleotide sequence ID" value="NZ_JACHGW010000002.1"/>
</dbReference>
<dbReference type="InterPro" id="IPR014729">
    <property type="entry name" value="Rossmann-like_a/b/a_fold"/>
</dbReference>
<dbReference type="InterPro" id="IPR050203">
    <property type="entry name" value="Trp-tRNA_synthetase"/>
</dbReference>
<reference evidence="11 12" key="1">
    <citation type="submission" date="2020-08" db="EMBL/GenBank/DDBJ databases">
        <title>Genomic Encyclopedia of Type Strains, Phase IV (KMG-IV): sequencing the most valuable type-strain genomes for metagenomic binning, comparative biology and taxonomic classification.</title>
        <authorList>
            <person name="Goeker M."/>
        </authorList>
    </citation>
    <scope>NUCLEOTIDE SEQUENCE [LARGE SCALE GENOMIC DNA]</scope>
    <source>
        <strain evidence="11 12">DSM 23562</strain>
    </source>
</reference>
<evidence type="ECO:0000313" key="12">
    <source>
        <dbReference type="Proteomes" id="UP000520814"/>
    </source>
</evidence>
<evidence type="ECO:0000256" key="2">
    <source>
        <dbReference type="ARBA" id="ARBA00013161"/>
    </source>
</evidence>
<dbReference type="Proteomes" id="UP000520814">
    <property type="component" value="Unassembled WGS sequence"/>
</dbReference>
<evidence type="ECO:0000256" key="6">
    <source>
        <dbReference type="ARBA" id="ARBA00022917"/>
    </source>
</evidence>
<dbReference type="EC" id="6.1.1.2" evidence="2 9"/>
<keyword evidence="12" id="KW-1185">Reference proteome</keyword>
<evidence type="ECO:0000256" key="7">
    <source>
        <dbReference type="ARBA" id="ARBA00023146"/>
    </source>
</evidence>
<gene>
    <name evidence="11" type="ORF">HNQ39_002905</name>
</gene>
<dbReference type="Gene3D" id="3.40.50.620">
    <property type="entry name" value="HUPs"/>
    <property type="match status" value="1"/>
</dbReference>
<dbReference type="FunFam" id="1.10.240.10:FF:000005">
    <property type="entry name" value="Tryptophan--tRNA ligase"/>
    <property type="match status" value="1"/>
</dbReference>
<sequence>MQKKRLLSGMQPTGGGRLHLGNYEGALKPWTKLQDSYEMFCFVADWHAYTTLNSAPPDIAAASREVVLDYLSAGLDPEKCAIFRQSQVPQHAELAVLLGMLTPVSWLERVPTYKEKREFVSEGGGDSGPSYGLLGYPVLQTADIIVYRAHVVPVGKDQAPHLEISREIARRFNHLVGEEVFPIPDALISEATGVLPGLDADESGQLRKMSKSYGNCIYLTDKPDEVVTRLKTAFTTPTKIRKDDPGVPEGCAVCQLRKLYDPEGFQPQWDECRSGARGCVQSKRETAEVLNAMLEPIRERRALYESDPAELDRLLKRGAEKAAAVAEETLQQVRRALRL</sequence>
<evidence type="ECO:0000256" key="8">
    <source>
        <dbReference type="ARBA" id="ARBA00049929"/>
    </source>
</evidence>
<organism evidence="11 12">
    <name type="scientific">Armatimonas rosea</name>
    <dbReference type="NCBI Taxonomy" id="685828"/>
    <lineage>
        <taxon>Bacteria</taxon>
        <taxon>Bacillati</taxon>
        <taxon>Armatimonadota</taxon>
        <taxon>Armatimonadia</taxon>
        <taxon>Armatimonadales</taxon>
        <taxon>Armatimonadaceae</taxon>
        <taxon>Armatimonas</taxon>
    </lineage>
</organism>
<evidence type="ECO:0000256" key="3">
    <source>
        <dbReference type="ARBA" id="ARBA00022598"/>
    </source>
</evidence>
<evidence type="ECO:0000256" key="5">
    <source>
        <dbReference type="ARBA" id="ARBA00022840"/>
    </source>
</evidence>
<keyword evidence="4 10" id="KW-0547">Nucleotide-binding</keyword>